<name>A0ABQ9WGL0_SAGOE</name>
<feature type="region of interest" description="Disordered" evidence="1">
    <location>
        <begin position="1"/>
        <end position="25"/>
    </location>
</feature>
<gene>
    <name evidence="2" type="ORF">P7K49_002194</name>
</gene>
<keyword evidence="3" id="KW-1185">Reference proteome</keyword>
<sequence>MPYPPHPLCPPGRKGDSRDSGHPGLRLAFGEEAWRNTAPVCEAHRQQQQVPVSAKRTPVRPWLYHCRRDEYPPHTHQQETLDVCRFQRLPQLDHPNLLQRKAISGYAGFIPRLSWVMGVNYRDGVAQAMDEFDKSQFLFRNPHCDLGEKLPETHWPSNHIYSSQGLIPFYMGFIPSAPSVPAAMQDNYALTFGNSTRKAYWKEQARRDHTL</sequence>
<dbReference type="Proteomes" id="UP001266305">
    <property type="component" value="Unassembled WGS sequence"/>
</dbReference>
<organism evidence="2 3">
    <name type="scientific">Saguinus oedipus</name>
    <name type="common">Cotton-top tamarin</name>
    <name type="synonym">Oedipomidas oedipus</name>
    <dbReference type="NCBI Taxonomy" id="9490"/>
    <lineage>
        <taxon>Eukaryota</taxon>
        <taxon>Metazoa</taxon>
        <taxon>Chordata</taxon>
        <taxon>Craniata</taxon>
        <taxon>Vertebrata</taxon>
        <taxon>Euteleostomi</taxon>
        <taxon>Mammalia</taxon>
        <taxon>Eutheria</taxon>
        <taxon>Euarchontoglires</taxon>
        <taxon>Primates</taxon>
        <taxon>Haplorrhini</taxon>
        <taxon>Platyrrhini</taxon>
        <taxon>Cebidae</taxon>
        <taxon>Callitrichinae</taxon>
        <taxon>Saguinus</taxon>
    </lineage>
</organism>
<feature type="compositionally biased region" description="Pro residues" evidence="1">
    <location>
        <begin position="1"/>
        <end position="10"/>
    </location>
</feature>
<evidence type="ECO:0008006" key="4">
    <source>
        <dbReference type="Google" id="ProtNLM"/>
    </source>
</evidence>
<evidence type="ECO:0000313" key="3">
    <source>
        <dbReference type="Proteomes" id="UP001266305"/>
    </source>
</evidence>
<dbReference type="PANTHER" id="PTHR47299">
    <property type="entry name" value="PROTEIN FAM166A"/>
    <property type="match status" value="1"/>
</dbReference>
<evidence type="ECO:0000256" key="1">
    <source>
        <dbReference type="SAM" id="MobiDB-lite"/>
    </source>
</evidence>
<dbReference type="EMBL" id="JASSZA010000001">
    <property type="protein sequence ID" value="KAK2120808.1"/>
    <property type="molecule type" value="Genomic_DNA"/>
</dbReference>
<evidence type="ECO:0000313" key="2">
    <source>
        <dbReference type="EMBL" id="KAK2120808.1"/>
    </source>
</evidence>
<dbReference type="PANTHER" id="PTHR47299:SF1">
    <property type="entry name" value="PROTEIN FAM166A"/>
    <property type="match status" value="1"/>
</dbReference>
<dbReference type="InterPro" id="IPR052683">
    <property type="entry name" value="CIMIP2A"/>
</dbReference>
<reference evidence="2 3" key="1">
    <citation type="submission" date="2023-05" db="EMBL/GenBank/DDBJ databases">
        <title>B98-5 Cell Line De Novo Hybrid Assembly: An Optical Mapping Approach.</title>
        <authorList>
            <person name="Kananen K."/>
            <person name="Auerbach J.A."/>
            <person name="Kautto E."/>
            <person name="Blachly J.S."/>
        </authorList>
    </citation>
    <scope>NUCLEOTIDE SEQUENCE [LARGE SCALE GENOMIC DNA]</scope>
    <source>
        <strain evidence="2">B95-8</strain>
        <tissue evidence="2">Cell line</tissue>
    </source>
</reference>
<protein>
    <recommendedName>
        <fullName evidence="4">Family with sequence similarity 166 member A</fullName>
    </recommendedName>
</protein>
<accession>A0ABQ9WGL0</accession>
<comment type="caution">
    <text evidence="2">The sequence shown here is derived from an EMBL/GenBank/DDBJ whole genome shotgun (WGS) entry which is preliminary data.</text>
</comment>
<proteinExistence type="predicted"/>